<gene>
    <name evidence="3" type="ORF">TRIUR3_20660</name>
</gene>
<keyword evidence="1" id="KW-0344">Guanine-nucleotide releasing factor</keyword>
<dbReference type="OMA" id="WRRRSYS"/>
<feature type="compositionally biased region" description="Basic and acidic residues" evidence="2">
    <location>
        <begin position="1"/>
        <end position="10"/>
    </location>
</feature>
<dbReference type="Gene3D" id="1.10.110.10">
    <property type="entry name" value="Plant lipid-transfer and hydrophobic proteins"/>
    <property type="match status" value="1"/>
</dbReference>
<evidence type="ECO:0000313" key="3">
    <source>
        <dbReference type="EMBL" id="EMS64438.1"/>
    </source>
</evidence>
<dbReference type="EMBL" id="KD056104">
    <property type="protein sequence ID" value="EMS64438.1"/>
    <property type="molecule type" value="Genomic_DNA"/>
</dbReference>
<protein>
    <submittedName>
        <fullName evidence="3">Rop guanine nucleotide exchange factor 1</fullName>
    </submittedName>
</protein>
<accession>M7ZMH8</accession>
<dbReference type="STRING" id="4572.M7ZMH8"/>
<dbReference type="PANTHER" id="PTHR33101:SF14">
    <property type="entry name" value="ROP GUANINE NUCLEOTIDE EXCHANGE FACTOR 7"/>
    <property type="match status" value="1"/>
</dbReference>
<dbReference type="FunFam" id="1.20.58.2010:FF:000001">
    <property type="entry name" value="Rop guanine nucleotide exchange factor 14"/>
    <property type="match status" value="1"/>
</dbReference>
<dbReference type="CDD" id="cd00010">
    <property type="entry name" value="AAI_LTSS"/>
    <property type="match status" value="1"/>
</dbReference>
<dbReference type="FunFam" id="1.20.58.1310:FF:000003">
    <property type="entry name" value="Rop guanine nucleotide exchange factor 7"/>
    <property type="match status" value="1"/>
</dbReference>
<dbReference type="eggNOG" id="ENOG502QPIY">
    <property type="taxonomic scope" value="Eukaryota"/>
</dbReference>
<proteinExistence type="predicted"/>
<dbReference type="Gene3D" id="1.20.58.1310">
    <property type="entry name" value="PRONE domain, subdomain 2"/>
    <property type="match status" value="1"/>
</dbReference>
<organism evidence="3">
    <name type="scientific">Triticum urartu</name>
    <name type="common">Red wild einkorn</name>
    <name type="synonym">Crithodium urartu</name>
    <dbReference type="NCBI Taxonomy" id="4572"/>
    <lineage>
        <taxon>Eukaryota</taxon>
        <taxon>Viridiplantae</taxon>
        <taxon>Streptophyta</taxon>
        <taxon>Embryophyta</taxon>
        <taxon>Tracheophyta</taxon>
        <taxon>Spermatophyta</taxon>
        <taxon>Magnoliopsida</taxon>
        <taxon>Liliopsida</taxon>
        <taxon>Poales</taxon>
        <taxon>Poaceae</taxon>
        <taxon>BOP clade</taxon>
        <taxon>Pooideae</taxon>
        <taxon>Triticodae</taxon>
        <taxon>Triticeae</taxon>
        <taxon>Triticinae</taxon>
        <taxon>Triticum</taxon>
    </lineage>
</organism>
<sequence>MGSGEEERGGVSETAFTDSADGSSSSPDAASTDDWPALALAAPKKTPPCSGVPDAEMAGKLKRRAGPETEMMKERFAKLLLGEDMSGSGKGVCTALAIANAITNLCATIFGQLWRLEPLPPEKAAMWRREMDWLLCISDHIVELVPTWQSFPDGTRLEEILDSFRDTEFWYVDQGICAADCDGSASFRAAFHRRDDKWWLPVPRVPPGGLRDKTRKQLQHKRDCANQILKAAMAINSNALAEMDVPESYLDSLPKNGRATLGDVIYRYITSDHFSPECLLDSLDLSTEYQALEIASRVEASVHVWRRRVPAKPVNGLGRTASASARSWSMVRDMLMDSEKRELLAERAEGLLICLKQRFPALTQTSLDMSKIQYNKDVGKSILESYSRVLESLASNIVARIDDLLNIDELNRHVEQLSSGEADLKMACGRAVVPPYQQVPAPGTPFVTSYATPSFSPGRLSSPRTLVGAGRRSQGNRAAAAAAKKALTDHLGPSEIRSIGRSPKCLCAVMLSSTARQAGVKPAVAMTIPKRCAIANRPIGYKCGHDPVMGDFGPLIDTAAELLQNIGCQDEEDELQSIPGPHGIMHGIIGVYPEADWGVTVHAWSAWAAAPALSILFATDGDGTAGGDGASGLDIALGGIGAL</sequence>
<evidence type="ECO:0000256" key="1">
    <source>
        <dbReference type="ARBA" id="ARBA00022658"/>
    </source>
</evidence>
<name>M7ZMH8_TRIUA</name>
<feature type="compositionally biased region" description="Low complexity" evidence="2">
    <location>
        <begin position="11"/>
        <end position="48"/>
    </location>
</feature>
<dbReference type="Pfam" id="PF03759">
    <property type="entry name" value="PRONE"/>
    <property type="match status" value="1"/>
</dbReference>
<dbReference type="InterPro" id="IPR036312">
    <property type="entry name" value="Bifun_inhib/LTP/seed_sf"/>
</dbReference>
<feature type="region of interest" description="Disordered" evidence="2">
    <location>
        <begin position="1"/>
        <end position="57"/>
    </location>
</feature>
<dbReference type="InterPro" id="IPR005512">
    <property type="entry name" value="PRONE_dom"/>
</dbReference>
<reference evidence="3" key="1">
    <citation type="journal article" date="2013" name="Nature">
        <title>Draft genome of the wheat A-genome progenitor Triticum urartu.</title>
        <authorList>
            <person name="Ling H.Q."/>
            <person name="Zhao S."/>
            <person name="Liu D."/>
            <person name="Wang J."/>
            <person name="Sun H."/>
            <person name="Zhang C."/>
            <person name="Fan H."/>
            <person name="Li D."/>
            <person name="Dong L."/>
            <person name="Tao Y."/>
            <person name="Gao C."/>
            <person name="Wu H."/>
            <person name="Li Y."/>
            <person name="Cui Y."/>
            <person name="Guo X."/>
            <person name="Zheng S."/>
            <person name="Wang B."/>
            <person name="Yu K."/>
            <person name="Liang Q."/>
            <person name="Yang W."/>
            <person name="Lou X."/>
            <person name="Chen J."/>
            <person name="Feng M."/>
            <person name="Jian J."/>
            <person name="Zhang X."/>
            <person name="Luo G."/>
            <person name="Jiang Y."/>
            <person name="Liu J."/>
            <person name="Wang Z."/>
            <person name="Sha Y."/>
            <person name="Zhang B."/>
            <person name="Wu H."/>
            <person name="Tang D."/>
            <person name="Shen Q."/>
            <person name="Xue P."/>
            <person name="Zou S."/>
            <person name="Wang X."/>
            <person name="Liu X."/>
            <person name="Wang F."/>
            <person name="Yang Y."/>
            <person name="An X."/>
            <person name="Dong Z."/>
            <person name="Zhang K."/>
            <person name="Zhang X."/>
            <person name="Luo M.C."/>
            <person name="Dvorak J."/>
            <person name="Tong Y."/>
            <person name="Wang J."/>
            <person name="Yang H."/>
            <person name="Li Z."/>
            <person name="Wang D."/>
            <person name="Zhang A."/>
            <person name="Wang J."/>
        </authorList>
    </citation>
    <scope>NUCLEOTIDE SEQUENCE</scope>
</reference>
<evidence type="ECO:0000256" key="2">
    <source>
        <dbReference type="SAM" id="MobiDB-lite"/>
    </source>
</evidence>
<dbReference type="PROSITE" id="PS51334">
    <property type="entry name" value="PRONE"/>
    <property type="match status" value="1"/>
</dbReference>
<dbReference type="Gene3D" id="1.20.58.2010">
    <property type="entry name" value="PRONE domain, subdomain 1"/>
    <property type="match status" value="1"/>
</dbReference>
<dbReference type="GO" id="GO:0005085">
    <property type="term" value="F:guanyl-nucleotide exchange factor activity"/>
    <property type="evidence" value="ECO:0007669"/>
    <property type="project" value="UniProtKB-UniRule"/>
</dbReference>
<dbReference type="InterPro" id="IPR038937">
    <property type="entry name" value="RopGEF"/>
</dbReference>
<dbReference type="PANTHER" id="PTHR33101">
    <property type="entry name" value="ROP GUANINE NUCLEOTIDE EXCHANGE FACTOR 1"/>
    <property type="match status" value="1"/>
</dbReference>
<dbReference type="AlphaFoldDB" id="M7ZMH8"/>